<sequence>MKSFVFFLLLLLSPINDIITGKIVGVSDGDTVILLTEDKTQIKVRLDGIDCPESHQAFGQRAKQFTSDFCFGKQAVLISNGKDRYGRTLGLIVIGTDTLNYELLKAGYAWHYKQYNSEERLSNMELQAKDKKFGLWADPEPIAPWEFRKTK</sequence>
<dbReference type="PANTHER" id="PTHR12302:SF3">
    <property type="entry name" value="SERINE_THREONINE-PROTEIN KINASE 31"/>
    <property type="match status" value="1"/>
</dbReference>
<dbReference type="GO" id="GO:0016787">
    <property type="term" value="F:hydrolase activity"/>
    <property type="evidence" value="ECO:0007669"/>
    <property type="project" value="UniProtKB-KW"/>
</dbReference>
<accession>A0A644U6B5</accession>
<keyword evidence="1" id="KW-0540">Nuclease</keyword>
<feature type="domain" description="TNase-like" evidence="4">
    <location>
        <begin position="17"/>
        <end position="138"/>
    </location>
</feature>
<organism evidence="6">
    <name type="scientific">bioreactor metagenome</name>
    <dbReference type="NCBI Taxonomy" id="1076179"/>
    <lineage>
        <taxon>unclassified sequences</taxon>
        <taxon>metagenomes</taxon>
        <taxon>ecological metagenomes</taxon>
    </lineage>
</organism>
<evidence type="ECO:0000256" key="3">
    <source>
        <dbReference type="ARBA" id="ARBA00022801"/>
    </source>
</evidence>
<comment type="caution">
    <text evidence="6">The sequence shown here is derived from an EMBL/GenBank/DDBJ whole genome shotgun (WGS) entry which is preliminary data.</text>
</comment>
<reference evidence="6" key="1">
    <citation type="submission" date="2019-08" db="EMBL/GenBank/DDBJ databases">
        <authorList>
            <person name="Kucharzyk K."/>
            <person name="Murdoch R.W."/>
            <person name="Higgins S."/>
            <person name="Loffler F."/>
        </authorList>
    </citation>
    <scope>NUCLEOTIDE SEQUENCE</scope>
</reference>
<dbReference type="Gene3D" id="2.40.50.90">
    <property type="match status" value="1"/>
</dbReference>
<dbReference type="SMART" id="SM00318">
    <property type="entry name" value="SNc"/>
    <property type="match status" value="1"/>
</dbReference>
<dbReference type="PANTHER" id="PTHR12302">
    <property type="entry name" value="EBNA2 BINDING PROTEIN P100"/>
    <property type="match status" value="1"/>
</dbReference>
<dbReference type="InterPro" id="IPR002071">
    <property type="entry name" value="Thermonucl_AS"/>
</dbReference>
<dbReference type="EMBL" id="VSSQ01000080">
    <property type="protein sequence ID" value="MPL74443.1"/>
    <property type="molecule type" value="Genomic_DNA"/>
</dbReference>
<dbReference type="PROSITE" id="PS01123">
    <property type="entry name" value="TNASE_1"/>
    <property type="match status" value="1"/>
</dbReference>
<evidence type="ECO:0000256" key="1">
    <source>
        <dbReference type="ARBA" id="ARBA00022722"/>
    </source>
</evidence>
<dbReference type="InterPro" id="IPR035437">
    <property type="entry name" value="SNase_OB-fold_sf"/>
</dbReference>
<keyword evidence="3" id="KW-0378">Hydrolase</keyword>
<evidence type="ECO:0000256" key="2">
    <source>
        <dbReference type="ARBA" id="ARBA00022759"/>
    </source>
</evidence>
<gene>
    <name evidence="5" type="ORF">SDC9_20193</name>
    <name evidence="6" type="ORF">SDC9_20254</name>
</gene>
<dbReference type="SUPFAM" id="SSF50199">
    <property type="entry name" value="Staphylococcal nuclease"/>
    <property type="match status" value="1"/>
</dbReference>
<dbReference type="EMBL" id="VSSQ01000080">
    <property type="protein sequence ID" value="MPL74382.1"/>
    <property type="molecule type" value="Genomic_DNA"/>
</dbReference>
<dbReference type="PROSITE" id="PS50830">
    <property type="entry name" value="TNASE_3"/>
    <property type="match status" value="1"/>
</dbReference>
<dbReference type="GO" id="GO:0004519">
    <property type="term" value="F:endonuclease activity"/>
    <property type="evidence" value="ECO:0007669"/>
    <property type="project" value="UniProtKB-KW"/>
</dbReference>
<evidence type="ECO:0000313" key="5">
    <source>
        <dbReference type="EMBL" id="MPL74382.1"/>
    </source>
</evidence>
<keyword evidence="2" id="KW-0255">Endonuclease</keyword>
<evidence type="ECO:0000313" key="6">
    <source>
        <dbReference type="EMBL" id="MPL74443.1"/>
    </source>
</evidence>
<dbReference type="InterPro" id="IPR016071">
    <property type="entry name" value="Staphylococal_nuclease_OB-fold"/>
</dbReference>
<protein>
    <recommendedName>
        <fullName evidence="4">TNase-like domain-containing protein</fullName>
    </recommendedName>
</protein>
<dbReference type="Pfam" id="PF00565">
    <property type="entry name" value="SNase"/>
    <property type="match status" value="1"/>
</dbReference>
<dbReference type="AlphaFoldDB" id="A0A644U6B5"/>
<evidence type="ECO:0000259" key="4">
    <source>
        <dbReference type="PROSITE" id="PS50830"/>
    </source>
</evidence>
<dbReference type="GO" id="GO:0003676">
    <property type="term" value="F:nucleic acid binding"/>
    <property type="evidence" value="ECO:0007669"/>
    <property type="project" value="InterPro"/>
</dbReference>
<name>A0A644U6B5_9ZZZZ</name>
<proteinExistence type="predicted"/>